<dbReference type="Pfam" id="PF04424">
    <property type="entry name" value="MINDY_DUB"/>
    <property type="match status" value="1"/>
</dbReference>
<dbReference type="GO" id="GO:1990380">
    <property type="term" value="F:K48-linked deubiquitinase activity"/>
    <property type="evidence" value="ECO:0000318"/>
    <property type="project" value="GO_Central"/>
</dbReference>
<dbReference type="GO" id="GO:0004843">
    <property type="term" value="F:cysteine-type deubiquitinase activity"/>
    <property type="evidence" value="ECO:0007669"/>
    <property type="project" value="InterPro"/>
</dbReference>
<dbReference type="InterPro" id="IPR007518">
    <property type="entry name" value="MINDY"/>
</dbReference>
<reference evidence="2" key="1">
    <citation type="submission" date="2013-07" db="EMBL/GenBank/DDBJ databases">
        <title>The genome of Eucalyptus grandis.</title>
        <authorList>
            <person name="Schmutz J."/>
            <person name="Hayes R."/>
            <person name="Myburg A."/>
            <person name="Tuskan G."/>
            <person name="Grattapaglia D."/>
            <person name="Rokhsar D.S."/>
        </authorList>
    </citation>
    <scope>NUCLEOTIDE SEQUENCE</scope>
    <source>
        <tissue evidence="2">Leaf extractions</tissue>
    </source>
</reference>
<evidence type="ECO:0000259" key="1">
    <source>
        <dbReference type="Pfam" id="PF04424"/>
    </source>
</evidence>
<dbReference type="GO" id="GO:0071944">
    <property type="term" value="C:cell periphery"/>
    <property type="evidence" value="ECO:0000318"/>
    <property type="project" value="GO_Central"/>
</dbReference>
<accession>A0A059CGW0</accession>
<evidence type="ECO:0000313" key="2">
    <source>
        <dbReference type="EMBL" id="KCW77632.1"/>
    </source>
</evidence>
<protein>
    <recommendedName>
        <fullName evidence="1">MINDY deubiquitinase domain-containing protein</fullName>
    </recommendedName>
</protein>
<dbReference type="STRING" id="71139.A0A059CGW0"/>
<dbReference type="InParanoid" id="A0A059CGW0"/>
<dbReference type="AlphaFoldDB" id="A0A059CGW0"/>
<dbReference type="FunCoup" id="A0A059CGW0">
    <property type="interactions" value="7"/>
</dbReference>
<feature type="domain" description="MINDY deubiquitinase" evidence="1">
    <location>
        <begin position="18"/>
        <end position="274"/>
    </location>
</feature>
<dbReference type="OMA" id="PCQIFDY"/>
<gene>
    <name evidence="2" type="ORF">EUGRSUZ_D01937</name>
</gene>
<proteinExistence type="predicted"/>
<dbReference type="PANTHER" id="PTHR18063:SF6">
    <property type="entry name" value="UBIQUITIN CARBOXYL-TERMINAL HYDROLASE"/>
    <property type="match status" value="1"/>
</dbReference>
<dbReference type="InterPro" id="IPR033979">
    <property type="entry name" value="MINDY_domain"/>
</dbReference>
<dbReference type="EMBL" id="KK198756">
    <property type="protein sequence ID" value="KCW77632.1"/>
    <property type="molecule type" value="Genomic_DNA"/>
</dbReference>
<dbReference type="GO" id="GO:0016807">
    <property type="term" value="F:cysteine-type carboxypeptidase activity"/>
    <property type="evidence" value="ECO:0000318"/>
    <property type="project" value="GO_Central"/>
</dbReference>
<name>A0A059CGW0_EUCGR</name>
<dbReference type="Gramene" id="KCW77632">
    <property type="protein sequence ID" value="KCW77632"/>
    <property type="gene ID" value="EUGRSUZ_D01937"/>
</dbReference>
<organism evidence="2">
    <name type="scientific">Eucalyptus grandis</name>
    <name type="common">Flooded gum</name>
    <dbReference type="NCBI Taxonomy" id="71139"/>
    <lineage>
        <taxon>Eukaryota</taxon>
        <taxon>Viridiplantae</taxon>
        <taxon>Streptophyta</taxon>
        <taxon>Embryophyta</taxon>
        <taxon>Tracheophyta</taxon>
        <taxon>Spermatophyta</taxon>
        <taxon>Magnoliopsida</taxon>
        <taxon>eudicotyledons</taxon>
        <taxon>Gunneridae</taxon>
        <taxon>Pentapetalae</taxon>
        <taxon>rosids</taxon>
        <taxon>malvids</taxon>
        <taxon>Myrtales</taxon>
        <taxon>Myrtaceae</taxon>
        <taxon>Myrtoideae</taxon>
        <taxon>Eucalypteae</taxon>
        <taxon>Eucalyptus</taxon>
    </lineage>
</organism>
<sequence>MPTPAAPPPEATEEECLHKTKLIKFFHERARIILQDKNGPCSLLAICNYLILQGIRELDQNRDEFSLEELLNLVGNALIDSNSNIEVMASSILFFFPLWKCCRMRVLALMNIMDRKSRTHLDRCCVLRLAFIIKDFVNTPELGIFHLLDIPLYHGCVVDPQDATAIGAIGSKSYDDLSSAVVAPDLTPRKRKLFQKIVENKSGLTPYGLSCLRRDVRDGELCVLFHNEHFSTMFKYKGQLYLLATDEAFLDMPNHVWEKLEKVKGGNVYVSSDFKECKMDHVGSMNDATLAVSTNDDIDEQLARSLQEEEFNA</sequence>
<dbReference type="PANTHER" id="PTHR18063">
    <property type="entry name" value="NF-E2 INDUCIBLE PROTEIN"/>
    <property type="match status" value="1"/>
</dbReference>